<dbReference type="InterPro" id="IPR039536">
    <property type="entry name" value="TetR_C_Proteobacteria"/>
</dbReference>
<evidence type="ECO:0000259" key="5">
    <source>
        <dbReference type="PROSITE" id="PS50977"/>
    </source>
</evidence>
<sequence>MKLKTEAKRAEIIEIAIQIFKERGFEKTSILEISSRLGGSKSTLYNYFQSKEELFFETIRKRVETDIEMTFGSLNFKQENIIETLCAFGENFLSYIYSDEIFTTRMLAIAGDPQRELGKVVYNNGICKAHNIISIFLEEAMRLHKLRTADPLVAAKHLLALLESETLLPYLLHVKTKLSKEEITNITKRAIDVFIKAYGISNESKE</sequence>
<dbReference type="PANTHER" id="PTHR43479">
    <property type="entry name" value="ACREF/ENVCD OPERON REPRESSOR-RELATED"/>
    <property type="match status" value="1"/>
</dbReference>
<reference evidence="7" key="1">
    <citation type="submission" date="2017-09" db="EMBL/GenBank/DDBJ databases">
        <title>The complete genome of Sulfurospirillum sp. JPD-1.</title>
        <authorList>
            <person name="Goris T."/>
        </authorList>
    </citation>
    <scope>NUCLEOTIDE SEQUENCE [LARGE SCALE GENOMIC DNA]</scope>
    <source>
        <strain evidence="7">JPD-1</strain>
    </source>
</reference>
<evidence type="ECO:0000256" key="3">
    <source>
        <dbReference type="ARBA" id="ARBA00023163"/>
    </source>
</evidence>
<dbReference type="Proteomes" id="UP000217349">
    <property type="component" value="Chromosome"/>
</dbReference>
<dbReference type="Gene3D" id="1.10.10.60">
    <property type="entry name" value="Homeodomain-like"/>
    <property type="match status" value="1"/>
</dbReference>
<dbReference type="PANTHER" id="PTHR43479:SF11">
    <property type="entry name" value="ACREF_ENVCD OPERON REPRESSOR-RELATED"/>
    <property type="match status" value="1"/>
</dbReference>
<proteinExistence type="predicted"/>
<dbReference type="Pfam" id="PF00440">
    <property type="entry name" value="TetR_N"/>
    <property type="match status" value="1"/>
</dbReference>
<keyword evidence="3" id="KW-0804">Transcription</keyword>
<evidence type="ECO:0000256" key="1">
    <source>
        <dbReference type="ARBA" id="ARBA00023015"/>
    </source>
</evidence>
<dbReference type="PROSITE" id="PS50977">
    <property type="entry name" value="HTH_TETR_2"/>
    <property type="match status" value="1"/>
</dbReference>
<accession>A0A290HEE1</accession>
<dbReference type="Pfam" id="PF14246">
    <property type="entry name" value="TetR_C_7"/>
    <property type="match status" value="1"/>
</dbReference>
<dbReference type="PRINTS" id="PR00455">
    <property type="entry name" value="HTHTETR"/>
</dbReference>
<keyword evidence="2 4" id="KW-0238">DNA-binding</keyword>
<feature type="domain" description="HTH tetR-type" evidence="5">
    <location>
        <begin position="6"/>
        <end position="66"/>
    </location>
</feature>
<dbReference type="InterPro" id="IPR009057">
    <property type="entry name" value="Homeodomain-like_sf"/>
</dbReference>
<gene>
    <name evidence="6" type="ORF">SJPD1_1817</name>
</gene>
<dbReference type="SUPFAM" id="SSF46689">
    <property type="entry name" value="Homeodomain-like"/>
    <property type="match status" value="1"/>
</dbReference>
<dbReference type="FunFam" id="1.10.10.60:FF:000141">
    <property type="entry name" value="TetR family transcriptional regulator"/>
    <property type="match status" value="1"/>
</dbReference>
<name>A0A290HEE1_9BACT</name>
<dbReference type="EMBL" id="CP023275">
    <property type="protein sequence ID" value="ATB69922.1"/>
    <property type="molecule type" value="Genomic_DNA"/>
</dbReference>
<dbReference type="RefSeq" id="WP_096046861.1">
    <property type="nucleotide sequence ID" value="NZ_CP023275.1"/>
</dbReference>
<organism evidence="6 7">
    <name type="scientific">Sulfurospirillum diekertiae</name>
    <dbReference type="NCBI Taxonomy" id="1854492"/>
    <lineage>
        <taxon>Bacteria</taxon>
        <taxon>Pseudomonadati</taxon>
        <taxon>Campylobacterota</taxon>
        <taxon>Epsilonproteobacteria</taxon>
        <taxon>Campylobacterales</taxon>
        <taxon>Sulfurospirillaceae</taxon>
        <taxon>Sulfurospirillum</taxon>
    </lineage>
</organism>
<protein>
    <submittedName>
        <fullName evidence="6">TetR family transcriptional regulator</fullName>
    </submittedName>
</protein>
<dbReference type="GO" id="GO:0003677">
    <property type="term" value="F:DNA binding"/>
    <property type="evidence" value="ECO:0007669"/>
    <property type="project" value="UniProtKB-UniRule"/>
</dbReference>
<evidence type="ECO:0000313" key="7">
    <source>
        <dbReference type="Proteomes" id="UP000217349"/>
    </source>
</evidence>
<dbReference type="AlphaFoldDB" id="A0A290HEE1"/>
<dbReference type="InterPro" id="IPR001647">
    <property type="entry name" value="HTH_TetR"/>
</dbReference>
<dbReference type="OrthoDB" id="5422199at2"/>
<dbReference type="KEGG" id="sulj:SJPD1_1817"/>
<keyword evidence="1" id="KW-0805">Transcription regulation</keyword>
<dbReference type="Gene3D" id="1.10.357.10">
    <property type="entry name" value="Tetracycline Repressor, domain 2"/>
    <property type="match status" value="1"/>
</dbReference>
<evidence type="ECO:0000313" key="6">
    <source>
        <dbReference type="EMBL" id="ATB69922.1"/>
    </source>
</evidence>
<dbReference type="InterPro" id="IPR050624">
    <property type="entry name" value="HTH-type_Tx_Regulator"/>
</dbReference>
<feature type="DNA-binding region" description="H-T-H motif" evidence="4">
    <location>
        <begin position="29"/>
        <end position="48"/>
    </location>
</feature>
<evidence type="ECO:0000256" key="4">
    <source>
        <dbReference type="PROSITE-ProRule" id="PRU00335"/>
    </source>
</evidence>
<evidence type="ECO:0000256" key="2">
    <source>
        <dbReference type="ARBA" id="ARBA00023125"/>
    </source>
</evidence>